<dbReference type="Gene3D" id="2.30.180.10">
    <property type="entry name" value="FAS1 domain"/>
    <property type="match status" value="4"/>
</dbReference>
<dbReference type="GO" id="GO:0005615">
    <property type="term" value="C:extracellular space"/>
    <property type="evidence" value="ECO:0007669"/>
    <property type="project" value="TreeGrafter"/>
</dbReference>
<organism evidence="2">
    <name type="scientific">Cuerna arida</name>
    <dbReference type="NCBI Taxonomy" id="1464854"/>
    <lineage>
        <taxon>Eukaryota</taxon>
        <taxon>Metazoa</taxon>
        <taxon>Ecdysozoa</taxon>
        <taxon>Arthropoda</taxon>
        <taxon>Hexapoda</taxon>
        <taxon>Insecta</taxon>
        <taxon>Pterygota</taxon>
        <taxon>Neoptera</taxon>
        <taxon>Paraneoptera</taxon>
        <taxon>Hemiptera</taxon>
        <taxon>Auchenorrhyncha</taxon>
        <taxon>Membracoidea</taxon>
        <taxon>Cicadellidae</taxon>
        <taxon>Cicadellinae</taxon>
        <taxon>Proconiini</taxon>
        <taxon>Cuerna</taxon>
    </lineage>
</organism>
<name>A0A1B6ET52_9HEMI</name>
<dbReference type="Pfam" id="PF02469">
    <property type="entry name" value="Fasciclin"/>
    <property type="match status" value="4"/>
</dbReference>
<dbReference type="InterPro" id="IPR000782">
    <property type="entry name" value="FAS1_domain"/>
</dbReference>
<feature type="domain" description="FAS1" evidence="1">
    <location>
        <begin position="606"/>
        <end position="745"/>
    </location>
</feature>
<dbReference type="GO" id="GO:0030198">
    <property type="term" value="P:extracellular matrix organization"/>
    <property type="evidence" value="ECO:0007669"/>
    <property type="project" value="TreeGrafter"/>
</dbReference>
<dbReference type="GO" id="GO:0031012">
    <property type="term" value="C:extracellular matrix"/>
    <property type="evidence" value="ECO:0007669"/>
    <property type="project" value="TreeGrafter"/>
</dbReference>
<proteinExistence type="predicted"/>
<dbReference type="PANTHER" id="PTHR10900">
    <property type="entry name" value="PERIOSTIN-RELATED"/>
    <property type="match status" value="1"/>
</dbReference>
<dbReference type="SUPFAM" id="SSF82153">
    <property type="entry name" value="FAS1 domain"/>
    <property type="match status" value="4"/>
</dbReference>
<evidence type="ECO:0000259" key="1">
    <source>
        <dbReference type="PROSITE" id="PS50213"/>
    </source>
</evidence>
<dbReference type="PROSITE" id="PS50213">
    <property type="entry name" value="FAS1"/>
    <property type="match status" value="4"/>
</dbReference>
<dbReference type="EMBL" id="GECZ01028708">
    <property type="protein sequence ID" value="JAS41061.1"/>
    <property type="molecule type" value="Transcribed_RNA"/>
</dbReference>
<feature type="domain" description="FAS1" evidence="1">
    <location>
        <begin position="475"/>
        <end position="602"/>
    </location>
</feature>
<dbReference type="GO" id="GO:0050839">
    <property type="term" value="F:cell adhesion molecule binding"/>
    <property type="evidence" value="ECO:0007669"/>
    <property type="project" value="TreeGrafter"/>
</dbReference>
<dbReference type="PANTHER" id="PTHR10900:SF77">
    <property type="entry name" value="FI19380P1"/>
    <property type="match status" value="1"/>
</dbReference>
<dbReference type="SMART" id="SM00554">
    <property type="entry name" value="FAS1"/>
    <property type="match status" value="3"/>
</dbReference>
<feature type="domain" description="FAS1" evidence="1">
    <location>
        <begin position="340"/>
        <end position="470"/>
    </location>
</feature>
<gene>
    <name evidence="2" type="ORF">g.8774</name>
</gene>
<dbReference type="InterPro" id="IPR036378">
    <property type="entry name" value="FAS1_dom_sf"/>
</dbReference>
<dbReference type="InterPro" id="IPR050904">
    <property type="entry name" value="Adhesion/Biosynth-related"/>
</dbReference>
<reference evidence="2" key="1">
    <citation type="submission" date="2015-11" db="EMBL/GenBank/DDBJ databases">
        <title>De novo transcriptome assembly of four potential Pierce s Disease insect vectors from Arizona vineyards.</title>
        <authorList>
            <person name="Tassone E.E."/>
        </authorList>
    </citation>
    <scope>NUCLEOTIDE SEQUENCE</scope>
</reference>
<dbReference type="AlphaFoldDB" id="A0A1B6ET52"/>
<evidence type="ECO:0000313" key="2">
    <source>
        <dbReference type="EMBL" id="JAS41061.1"/>
    </source>
</evidence>
<sequence length="761" mass="86098">FKFDLIVFKNASIKTLMRFLTLCVLLTALLLFFSSSSTAFENTEYRVYGEDVEAVDRDAAVFEVPEPQDSDDEVPAVAIDDFQSIFRSLFDIPKVFDVDQGRSWWKGPNVCVDRNETETADGSGSDDLIQPFLFNMNSSVCSSSLHEYSCIQMFKSRSGTKTVRKTYRCCFGSSRRTMWSECERVELRSVPETLSELGAAEFAKLIGEWRTLDENDTSNANVTIFAPDDETLKRFALQMFELNKVEVAIENLRKKRRRRDLSNAISTPQLVQNHIVDQLNLIEDSTDSPVSFKSRFNGSVIRIGSCGAIRTANCVPITSPNNYARNAVIHRINGVIKPAIRSAIQVLQNSPEVSMFYEILKQNNLLESLESVEPTFTLFVPDNNAIMKLDTKVRQSLIDGNSCALDMLQQHMVAGEELCSCQMNRVRTKNGQSLRFGKINGTLVVNGHAKVVESDVPATDAVLHRIDEVLNAESLLNAYQTIEQDESMQQFNSLLQEDVEFVQELQSGPQNWTVFVPSNPVLESHRQLNLTISVRNHFVKGMLKPCSMNNGDMLETRANKSVMLQQLRWLDRAAHSINCARLTAFNSEKVCGSNIYRIDRILEPVESNVLQVLRNGSNFRLFSKIVEGTKFETKFAGGDDWFGTVLAFSDSVLEDMFDSRRLGELLEDKVVAEQWLSNLVLRDAICCSSIESNLLSFGDSRTESGKLMRLRRDFLEHSVYFGNYRANRCDLVATNGIVHGVRYEPNFRLDPKFGNFALWFI</sequence>
<dbReference type="GO" id="GO:0007155">
    <property type="term" value="P:cell adhesion"/>
    <property type="evidence" value="ECO:0007669"/>
    <property type="project" value="TreeGrafter"/>
</dbReference>
<accession>A0A1B6ET52</accession>
<feature type="domain" description="FAS1" evidence="1">
    <location>
        <begin position="186"/>
        <end position="336"/>
    </location>
</feature>
<protein>
    <recommendedName>
        <fullName evidence="1">FAS1 domain-containing protein</fullName>
    </recommendedName>
</protein>
<feature type="non-terminal residue" evidence="2">
    <location>
        <position position="1"/>
    </location>
</feature>